<evidence type="ECO:0000313" key="9">
    <source>
        <dbReference type="Proteomes" id="UP000198541"/>
    </source>
</evidence>
<dbReference type="RefSeq" id="WP_092532379.1">
    <property type="nucleotide sequence ID" value="NZ_FNIM01000001.1"/>
</dbReference>
<evidence type="ECO:0000256" key="4">
    <source>
        <dbReference type="ARBA" id="ARBA00023136"/>
    </source>
</evidence>
<dbReference type="InterPro" id="IPR010432">
    <property type="entry name" value="RDD"/>
</dbReference>
<keyword evidence="9" id="KW-1185">Reference proteome</keyword>
<name>A0A1G9ZP08_9ACTO</name>
<feature type="domain" description="RDD" evidence="7">
    <location>
        <begin position="31"/>
        <end position="162"/>
    </location>
</feature>
<evidence type="ECO:0000259" key="7">
    <source>
        <dbReference type="Pfam" id="PF06271"/>
    </source>
</evidence>
<dbReference type="STRING" id="332524.SAMN04487766_11247"/>
<evidence type="ECO:0000256" key="3">
    <source>
        <dbReference type="ARBA" id="ARBA00022989"/>
    </source>
</evidence>
<keyword evidence="4 6" id="KW-0472">Membrane</keyword>
<reference evidence="9" key="1">
    <citation type="submission" date="2016-10" db="EMBL/GenBank/DDBJ databases">
        <authorList>
            <person name="Varghese N."/>
            <person name="Submissions S."/>
        </authorList>
    </citation>
    <scope>NUCLEOTIDE SEQUENCE [LARGE SCALE GENOMIC DNA]</scope>
    <source>
        <strain evidence="9">DSM 27982</strain>
    </source>
</reference>
<feature type="region of interest" description="Disordered" evidence="5">
    <location>
        <begin position="271"/>
        <end position="293"/>
    </location>
</feature>
<proteinExistence type="predicted"/>
<dbReference type="PANTHER" id="PTHR38480">
    <property type="entry name" value="SLR0254 PROTEIN"/>
    <property type="match status" value="1"/>
</dbReference>
<feature type="transmembrane region" description="Helical" evidence="6">
    <location>
        <begin position="44"/>
        <end position="61"/>
    </location>
</feature>
<dbReference type="Pfam" id="PF06271">
    <property type="entry name" value="RDD"/>
    <property type="match status" value="1"/>
</dbReference>
<evidence type="ECO:0000256" key="1">
    <source>
        <dbReference type="ARBA" id="ARBA00004141"/>
    </source>
</evidence>
<evidence type="ECO:0000256" key="2">
    <source>
        <dbReference type="ARBA" id="ARBA00022692"/>
    </source>
</evidence>
<dbReference type="PANTHER" id="PTHR38480:SF1">
    <property type="entry name" value="SLR0254 PROTEIN"/>
    <property type="match status" value="1"/>
</dbReference>
<feature type="transmembrane region" description="Helical" evidence="6">
    <location>
        <begin position="73"/>
        <end position="93"/>
    </location>
</feature>
<organism evidence="8 9">
    <name type="scientific">Actinomyces ruminicola</name>
    <dbReference type="NCBI Taxonomy" id="332524"/>
    <lineage>
        <taxon>Bacteria</taxon>
        <taxon>Bacillati</taxon>
        <taxon>Actinomycetota</taxon>
        <taxon>Actinomycetes</taxon>
        <taxon>Actinomycetales</taxon>
        <taxon>Actinomycetaceae</taxon>
        <taxon>Actinomyces</taxon>
    </lineage>
</organism>
<evidence type="ECO:0000313" key="8">
    <source>
        <dbReference type="EMBL" id="SDN23252.1"/>
    </source>
</evidence>
<dbReference type="AlphaFoldDB" id="A0A1G9ZP08"/>
<comment type="subcellular location">
    <subcellularLocation>
        <location evidence="1">Membrane</location>
        <topology evidence="1">Multi-pass membrane protein</topology>
    </subcellularLocation>
</comment>
<evidence type="ECO:0000256" key="5">
    <source>
        <dbReference type="SAM" id="MobiDB-lite"/>
    </source>
</evidence>
<gene>
    <name evidence="8" type="ORF">SAMN05216355_101336</name>
</gene>
<feature type="transmembrane region" description="Helical" evidence="6">
    <location>
        <begin position="128"/>
        <end position="149"/>
    </location>
</feature>
<dbReference type="GO" id="GO:0016020">
    <property type="term" value="C:membrane"/>
    <property type="evidence" value="ECO:0007669"/>
    <property type="project" value="UniProtKB-SubCell"/>
</dbReference>
<dbReference type="Proteomes" id="UP000198541">
    <property type="component" value="Unassembled WGS sequence"/>
</dbReference>
<protein>
    <submittedName>
        <fullName evidence="8">Uncharacterized membrane protein YckC, RDD family</fullName>
    </submittedName>
</protein>
<sequence>MVNGVAASSERMMTPELMVTGEAVALEVLPASPGARILSGLIDYALYGMGLAITLITAAVVGDRIVDNPSEALVIVLFSLVLLGWLVGVPLAVEVLSRGRSAGRMVTGSRIVRDDGGAVRLRHSLVRVLVGVLEIWLLAGVPAVAACVVTRRGKRLGDLLAGTYAVRDRNGVADAPPILMPPELAAWAADADLRALPGHLALVVRTFLQRASSMQPQARARLATQLAAQAEPYVAPPPPPHTHPERFLAAMLAARRDREFMLELRDRRLEDEARSTLQTPPHEVAAPTGTPSR</sequence>
<dbReference type="EMBL" id="FNIM01000001">
    <property type="protein sequence ID" value="SDN23252.1"/>
    <property type="molecule type" value="Genomic_DNA"/>
</dbReference>
<accession>A0A1G9ZP08</accession>
<evidence type="ECO:0000256" key="6">
    <source>
        <dbReference type="SAM" id="Phobius"/>
    </source>
</evidence>
<keyword evidence="3 6" id="KW-1133">Transmembrane helix</keyword>
<keyword evidence="2 6" id="KW-0812">Transmembrane</keyword>